<proteinExistence type="predicted"/>
<protein>
    <submittedName>
        <fullName evidence="2">Uncharacterized protein</fullName>
    </submittedName>
</protein>
<accession>A0A0G4L3G6</accession>
<dbReference type="AlphaFoldDB" id="A0A0G4L3G6"/>
<reference evidence="3" key="3">
    <citation type="journal article" date="2021" name="Mol. Plant Pathol.">
        <title>A 20-kb lineage-specific genomic region tames virulence in pathogenic amphidiploid Verticillium longisporum.</title>
        <authorList>
            <person name="Harting R."/>
            <person name="Starke J."/>
            <person name="Kusch H."/>
            <person name="Poggeler S."/>
            <person name="Maurus I."/>
            <person name="Schluter R."/>
            <person name="Landesfeind M."/>
            <person name="Bulla I."/>
            <person name="Nowrousian M."/>
            <person name="de Jonge R."/>
            <person name="Stahlhut G."/>
            <person name="Hoff K.J."/>
            <person name="Asshauer K.P."/>
            <person name="Thurmer A."/>
            <person name="Stanke M."/>
            <person name="Daniel R."/>
            <person name="Morgenstern B."/>
            <person name="Thomma B.P.H.J."/>
            <person name="Kronstad J.W."/>
            <person name="Braus-Stromeyer S.A."/>
            <person name="Braus G.H."/>
        </authorList>
    </citation>
    <scope>NUCLEOTIDE SEQUENCE</scope>
    <source>
        <strain evidence="3">Vl32</strain>
    </source>
</reference>
<dbReference type="EMBL" id="CVQI01007113">
    <property type="protein sequence ID" value="CRK16554.1"/>
    <property type="molecule type" value="Genomic_DNA"/>
</dbReference>
<evidence type="ECO:0000313" key="2">
    <source>
        <dbReference type="EMBL" id="CRK16554.1"/>
    </source>
</evidence>
<reference evidence="4" key="2">
    <citation type="submission" date="2015-05" db="EMBL/GenBank/DDBJ databases">
        <authorList>
            <person name="Fogelqvist Johan"/>
        </authorList>
    </citation>
    <scope>NUCLEOTIDE SEQUENCE [LARGE SCALE GENOMIC DNA]</scope>
</reference>
<feature type="signal peptide" evidence="1">
    <location>
        <begin position="1"/>
        <end position="18"/>
    </location>
</feature>
<organism evidence="2 4">
    <name type="scientific">Verticillium longisporum</name>
    <name type="common">Verticillium dahliae var. longisporum</name>
    <dbReference type="NCBI Taxonomy" id="100787"/>
    <lineage>
        <taxon>Eukaryota</taxon>
        <taxon>Fungi</taxon>
        <taxon>Dikarya</taxon>
        <taxon>Ascomycota</taxon>
        <taxon>Pezizomycotina</taxon>
        <taxon>Sordariomycetes</taxon>
        <taxon>Hypocreomycetidae</taxon>
        <taxon>Glomerellales</taxon>
        <taxon>Plectosphaerellaceae</taxon>
        <taxon>Verticillium</taxon>
    </lineage>
</organism>
<gene>
    <name evidence="2" type="ORF">BN1723_011038</name>
    <name evidence="3" type="ORF">HYQ45_008356</name>
</gene>
<dbReference type="EMBL" id="JAEMWZ010000158">
    <property type="protein sequence ID" value="KAG7133483.1"/>
    <property type="molecule type" value="Genomic_DNA"/>
</dbReference>
<evidence type="ECO:0000256" key="1">
    <source>
        <dbReference type="SAM" id="SignalP"/>
    </source>
</evidence>
<dbReference type="Proteomes" id="UP000689129">
    <property type="component" value="Unassembled WGS sequence"/>
</dbReference>
<reference evidence="2" key="1">
    <citation type="submission" date="2015-05" db="EMBL/GenBank/DDBJ databases">
        <authorList>
            <person name="Wang D.B."/>
            <person name="Wang M."/>
        </authorList>
    </citation>
    <scope>NUCLEOTIDE SEQUENCE [LARGE SCALE GENOMIC DNA]</scope>
    <source>
        <strain evidence="2">VL2</strain>
    </source>
</reference>
<name>A0A0G4L3G6_VERLO</name>
<dbReference type="Proteomes" id="UP000045706">
    <property type="component" value="Unassembled WGS sequence"/>
</dbReference>
<feature type="chain" id="PRO_5044365779" evidence="1">
    <location>
        <begin position="19"/>
        <end position="91"/>
    </location>
</feature>
<dbReference type="OrthoDB" id="5017817at2759"/>
<evidence type="ECO:0000313" key="4">
    <source>
        <dbReference type="Proteomes" id="UP000045706"/>
    </source>
</evidence>
<sequence>MKITSVAVVALLSATVTAQTGSKWLSYCKGVSQDLGQSLCRKRGGTWAPRTDPPAQWRSRSGFYCLNDGWWGADPCPAEYGQGFELTNFNT</sequence>
<keyword evidence="1" id="KW-0732">Signal</keyword>
<evidence type="ECO:0000313" key="3">
    <source>
        <dbReference type="EMBL" id="KAG7133483.1"/>
    </source>
</evidence>